<comment type="caution">
    <text evidence="1">The sequence shown here is derived from an EMBL/GenBank/DDBJ whole genome shotgun (WGS) entry which is preliminary data.</text>
</comment>
<dbReference type="Proteomes" id="UP001217089">
    <property type="component" value="Unassembled WGS sequence"/>
</dbReference>
<gene>
    <name evidence="1" type="ORF">KUTeg_000572</name>
</gene>
<dbReference type="EMBL" id="JARBDR010000018">
    <property type="protein sequence ID" value="KAJ8322101.1"/>
    <property type="molecule type" value="Genomic_DNA"/>
</dbReference>
<accession>A0ABQ9FXX6</accession>
<organism evidence="1 2">
    <name type="scientific">Tegillarca granosa</name>
    <name type="common">Malaysian cockle</name>
    <name type="synonym">Anadara granosa</name>
    <dbReference type="NCBI Taxonomy" id="220873"/>
    <lineage>
        <taxon>Eukaryota</taxon>
        <taxon>Metazoa</taxon>
        <taxon>Spiralia</taxon>
        <taxon>Lophotrochozoa</taxon>
        <taxon>Mollusca</taxon>
        <taxon>Bivalvia</taxon>
        <taxon>Autobranchia</taxon>
        <taxon>Pteriomorphia</taxon>
        <taxon>Arcoida</taxon>
        <taxon>Arcoidea</taxon>
        <taxon>Arcidae</taxon>
        <taxon>Tegillarca</taxon>
    </lineage>
</organism>
<name>A0ABQ9FXX6_TEGGR</name>
<evidence type="ECO:0000313" key="2">
    <source>
        <dbReference type="Proteomes" id="UP001217089"/>
    </source>
</evidence>
<reference evidence="1 2" key="1">
    <citation type="submission" date="2022-12" db="EMBL/GenBank/DDBJ databases">
        <title>Chromosome-level genome of Tegillarca granosa.</title>
        <authorList>
            <person name="Kim J."/>
        </authorList>
    </citation>
    <scope>NUCLEOTIDE SEQUENCE [LARGE SCALE GENOMIC DNA]</scope>
    <source>
        <strain evidence="1">Teg-2019</strain>
        <tissue evidence="1">Adductor muscle</tissue>
    </source>
</reference>
<proteinExistence type="predicted"/>
<sequence length="62" mass="7597">MFNYVHFCNKPIFIKKNLLLKKFITEDIVYMYFFQLLMKIRNFGFNIAQQKSQNDVTKQINK</sequence>
<keyword evidence="2" id="KW-1185">Reference proteome</keyword>
<evidence type="ECO:0000313" key="1">
    <source>
        <dbReference type="EMBL" id="KAJ8322101.1"/>
    </source>
</evidence>
<protein>
    <submittedName>
        <fullName evidence="1">Uncharacterized protein</fullName>
    </submittedName>
</protein>